<dbReference type="PANTHER" id="PTHR37163">
    <property type="entry name" value="CONSERVED PROTEIN"/>
    <property type="match status" value="1"/>
</dbReference>
<dbReference type="Pfam" id="PF04417">
    <property type="entry name" value="DUF501"/>
    <property type="match status" value="1"/>
</dbReference>
<comment type="caution">
    <text evidence="1">The sequence shown here is derived from an EMBL/GenBank/DDBJ whole genome shotgun (WGS) entry which is preliminary data.</text>
</comment>
<dbReference type="EMBL" id="LBFC01000006">
    <property type="protein sequence ID" value="ONN27774.1"/>
    <property type="molecule type" value="Genomic_DNA"/>
</dbReference>
<keyword evidence="2" id="KW-1185">Reference proteome</keyword>
<dbReference type="InterPro" id="IPR007511">
    <property type="entry name" value="DUF501"/>
</dbReference>
<proteinExistence type="predicted"/>
<dbReference type="Proteomes" id="UP000242616">
    <property type="component" value="Unassembled WGS sequence"/>
</dbReference>
<name>A0ABX3IKR6_9BACT</name>
<accession>A0ABX3IKR6</accession>
<gene>
    <name evidence="1" type="ORF">XJ44_02040</name>
</gene>
<organism evidence="1 2">
    <name type="scientific">Thermosipho affectus</name>
    <dbReference type="NCBI Taxonomy" id="660294"/>
    <lineage>
        <taxon>Bacteria</taxon>
        <taxon>Thermotogati</taxon>
        <taxon>Thermotogota</taxon>
        <taxon>Thermotogae</taxon>
        <taxon>Thermotogales</taxon>
        <taxon>Fervidobacteriaceae</taxon>
        <taxon>Thermosipho</taxon>
    </lineage>
</organism>
<dbReference type="RefSeq" id="WP_075665408.1">
    <property type="nucleotide sequence ID" value="NZ_LBFC01000006.1"/>
</dbReference>
<evidence type="ECO:0000313" key="2">
    <source>
        <dbReference type="Proteomes" id="UP000242616"/>
    </source>
</evidence>
<evidence type="ECO:0000313" key="1">
    <source>
        <dbReference type="EMBL" id="ONN27774.1"/>
    </source>
</evidence>
<evidence type="ECO:0008006" key="3">
    <source>
        <dbReference type="Google" id="ProtNLM"/>
    </source>
</evidence>
<dbReference type="PANTHER" id="PTHR37163:SF1">
    <property type="entry name" value="DUF501 DOMAIN-CONTAINING PROTEIN"/>
    <property type="match status" value="1"/>
</dbReference>
<reference evidence="1 2" key="1">
    <citation type="submission" date="2015-06" db="EMBL/GenBank/DDBJ databases">
        <title>Genome sequencing of Thermotogales isolates from hydrothermal vents.</title>
        <authorList>
            <person name="Haverkamp T.H."/>
            <person name="Kublanov I.V."/>
            <person name="Nesbo C.L."/>
        </authorList>
    </citation>
    <scope>NUCLEOTIDE SEQUENCE [LARGE SCALE GENOMIC DNA]</scope>
    <source>
        <strain evidence="2">ik275mar</strain>
    </source>
</reference>
<protein>
    <recommendedName>
        <fullName evidence="3">DUF501 domain-containing protein</fullName>
    </recommendedName>
</protein>
<sequence>MECTGDKVLNKIVAKQLGREITNFCNVTRFCSYGFPQVVVSLPVKDGKPFPTLYYLTCPFLVKEVSRLEEKGMIKEIERIISKDERFRERLFLAHKKVIDLRDKFFLKKEFLDFKRWREELKKVGTGGISNFSKVKCLHLHLADFLSGIENPVGEIIFKKLERLECEDKYCEGL</sequence>